<reference evidence="3" key="1">
    <citation type="submission" date="2014-01" db="EMBL/GenBank/DDBJ databases">
        <title>The Genome Sequence of Anopheles farauti FAR1 (V2).</title>
        <authorList>
            <consortium name="The Broad Institute Genomics Platform"/>
            <person name="Neafsey D.E."/>
            <person name="Besansky N."/>
            <person name="Howell P."/>
            <person name="Walton C."/>
            <person name="Young S.K."/>
            <person name="Zeng Q."/>
            <person name="Gargeya S."/>
            <person name="Fitzgerald M."/>
            <person name="Haas B."/>
            <person name="Abouelleil A."/>
            <person name="Allen A.W."/>
            <person name="Alvarado L."/>
            <person name="Arachchi H.M."/>
            <person name="Berlin A.M."/>
            <person name="Chapman S.B."/>
            <person name="Gainer-Dewar J."/>
            <person name="Goldberg J."/>
            <person name="Griggs A."/>
            <person name="Gujja S."/>
            <person name="Hansen M."/>
            <person name="Howarth C."/>
            <person name="Imamovic A."/>
            <person name="Ireland A."/>
            <person name="Larimer J."/>
            <person name="McCowan C."/>
            <person name="Murphy C."/>
            <person name="Pearson M."/>
            <person name="Poon T.W."/>
            <person name="Priest M."/>
            <person name="Roberts A."/>
            <person name="Saif S."/>
            <person name="Shea T."/>
            <person name="Sisk P."/>
            <person name="Sykes S."/>
            <person name="Wortman J."/>
            <person name="Nusbaum C."/>
            <person name="Birren B."/>
        </authorList>
    </citation>
    <scope>NUCLEOTIDE SEQUENCE [LARGE SCALE GENOMIC DNA]</scope>
    <source>
        <strain evidence="3">FAR1</strain>
    </source>
</reference>
<accession>A0A182QME0</accession>
<sequence>MESGEHPEQYQQLLDVAFGDETDLFHTKVADREVLLVKHQRSLHCFRLELSAASGVWWKVLWTRSEFFDAREREFGSSFFVAETGWVLVRNREGLQFYRMEGNELALRHYCTDGRYHDMYGWNAPGTVFLMGHMYADRHAAIGVLTRSKRGAIRFERMAESVVLMGGSQPLWKLHDLPNLPDAWRLSSTSLSLAFVDRSQQSAIVERTSSEISVYKLEANHHPLLVGRAKGAPVSSASSERILFGNIFTANDYWDMLLLNASGLMLYKREGTVYQPVWSSSKPISDGFGLEKKHWTTAGLIDVDRDGRDELWLTGRRGIAGYKVTETSAESIPFGLAYDDDVRYARMMAVLSDGVYPRAVAVGGRKLFAFVLGASDELQQGKLEPSAQRQGMEDVEPIFALDTQSGPLVEASLAEQLDTSMLFEPINPTDGQLEFSLPLLLVGKLFALSTTKFISYRESSTTPGTMGTGWSLQVDCVYIDRRDSIFPENHRHYLVKDGSVSLLSRTHIDGVGVAIEQILTFSIEANMETSVTFNRTANQWTLAADNGERLHYGAHGDNMAVQMDAGSADWPFPIDSKAGTAQLPSVWYLVRQSARADQWIEYSYTREPKTNEYQLAAITTSNGASLTLSYSEQFAKTLFTGFTLRTRRYVQSAALHYTMQNEEKVRLNRISQQNRTVLEFGYEGPNGAMSKIVYPNGLVAKFGYTLLEIDRNVLMNRFETYSHPKTAYGPSYLLIADITNHGQQVRVRIRDAHGSDTVPVAGASIPLLGKLPVVSYELLTGEAYFAVLLQHTGSPSELCLFEAHADIWQATPTYMTLPNDASIAGGQDFLLVKQHRRVTVIERQDGKWKALDPFAIDEASLLYFFSHGFLTYNDRELRMFVRRQALWTPSVLPFPGGLLESSSTVFDSFEHSAEMIDILKQAIRLDALGMYHNVVVFRSLHLRGAKLYTRLHLLHLNWRHEVSRREELDIPIADLDTYTFNPPEVNGNTFVFGYRRERNGKFRLKVLQHRGAIRDEVEKIKNQIEQDVRRLASEEEKQRHRNESHEILHGELEELYRNITAQIPFAIDPARFGVLVNDAHIVAAGHKVAYDGIKWTTEEIPQQELALSRVSIALGSSSYRLEKARRNATFKLVGSTGSSCGFDTGTGNATAIHLRYPSFMAVQLNDSAVQIFNFHRAELTSLPDGELFDRNSNALAIISSTTDGKTLYIRSMHSFNATRQHVVGRHEFIDSRTRKLTNIYDFNAHTAKPHGVGFFMRDVKITPASSEGRYGWFREHYDFANSTRTTKSVYNSAGKFVKLVEPQSAAESKTDLDADGVLLARDGRTVVADFRPYRVSNELVAYYGFEPYEQNVIGTGGRWSWQGGAVRREHENHFLHLGPSASLNAMIQPKMEFTTLVVSCWLRGSVTPPEVGDKLTVHYNGKTVRGTVAFTAVGSWTYVEALVENTEKFRLQISPGNDGFLDVDHLRVFPPELELKVHIYDRSLAIERSTLHASGLLSHRLHDAFGNEIGVIDERGSIEQISFSSRTKKHAP</sequence>
<evidence type="ECO:0000313" key="3">
    <source>
        <dbReference type="Proteomes" id="UP000075886"/>
    </source>
</evidence>
<feature type="coiled-coil region" evidence="1">
    <location>
        <begin position="1014"/>
        <end position="1041"/>
    </location>
</feature>
<evidence type="ECO:0008006" key="4">
    <source>
        <dbReference type="Google" id="ProtNLM"/>
    </source>
</evidence>
<dbReference type="VEuPathDB" id="VectorBase:AFAF013098"/>
<protein>
    <recommendedName>
        <fullName evidence="4">Tox-SGS domain-containing protein</fullName>
    </recommendedName>
</protein>
<evidence type="ECO:0000256" key="1">
    <source>
        <dbReference type="SAM" id="Coils"/>
    </source>
</evidence>
<reference evidence="2" key="2">
    <citation type="submission" date="2020-05" db="UniProtKB">
        <authorList>
            <consortium name="EnsemblMetazoa"/>
        </authorList>
    </citation>
    <scope>IDENTIFICATION</scope>
    <source>
        <strain evidence="2">FAR1</strain>
    </source>
</reference>
<keyword evidence="1" id="KW-0175">Coiled coil</keyword>
<proteinExistence type="predicted"/>
<dbReference type="STRING" id="69004.A0A182QME0"/>
<dbReference type="EMBL" id="AXCN02000647">
    <property type="status" value="NOT_ANNOTATED_CDS"/>
    <property type="molecule type" value="Genomic_DNA"/>
</dbReference>
<keyword evidence="3" id="KW-1185">Reference proteome</keyword>
<organism evidence="2 3">
    <name type="scientific">Anopheles farauti</name>
    <dbReference type="NCBI Taxonomy" id="69004"/>
    <lineage>
        <taxon>Eukaryota</taxon>
        <taxon>Metazoa</taxon>
        <taxon>Ecdysozoa</taxon>
        <taxon>Arthropoda</taxon>
        <taxon>Hexapoda</taxon>
        <taxon>Insecta</taxon>
        <taxon>Pterygota</taxon>
        <taxon>Neoptera</taxon>
        <taxon>Endopterygota</taxon>
        <taxon>Diptera</taxon>
        <taxon>Nematocera</taxon>
        <taxon>Culicoidea</taxon>
        <taxon>Culicidae</taxon>
        <taxon>Anophelinae</taxon>
        <taxon>Anopheles</taxon>
    </lineage>
</organism>
<dbReference type="Proteomes" id="UP000075886">
    <property type="component" value="Unassembled WGS sequence"/>
</dbReference>
<evidence type="ECO:0000313" key="2">
    <source>
        <dbReference type="EnsemblMetazoa" id="AFAF013098-PA"/>
    </source>
</evidence>
<name>A0A182QME0_9DIPT</name>
<dbReference type="EnsemblMetazoa" id="AFAF013098-RA">
    <property type="protein sequence ID" value="AFAF013098-PA"/>
    <property type="gene ID" value="AFAF013098"/>
</dbReference>